<dbReference type="AlphaFoldDB" id="A0A7S4UPP5"/>
<feature type="region of interest" description="Disordered" evidence="1">
    <location>
        <begin position="84"/>
        <end position="142"/>
    </location>
</feature>
<gene>
    <name evidence="2" type="ORF">AMON00008_LOCUS4661</name>
</gene>
<name>A0A7S4UPP5_9DINO</name>
<organism evidence="2">
    <name type="scientific">Alexandrium monilatum</name>
    <dbReference type="NCBI Taxonomy" id="311494"/>
    <lineage>
        <taxon>Eukaryota</taxon>
        <taxon>Sar</taxon>
        <taxon>Alveolata</taxon>
        <taxon>Dinophyceae</taxon>
        <taxon>Gonyaulacales</taxon>
        <taxon>Pyrocystaceae</taxon>
        <taxon>Alexandrium</taxon>
    </lineage>
</organism>
<proteinExistence type="predicted"/>
<sequence>MKVAWARGSQLLGQPLACPPALARVLLYPSMNRIFTALVVLACFGSCRAAEPLAAPMCEERDGVEGCLAAEQNVDSEELSLLQGQSVPGHSVGARPLTSTAPSALREDMSTEALLAADEEDENEQQSPAEQPADVTGVNRKA</sequence>
<evidence type="ECO:0000313" key="2">
    <source>
        <dbReference type="EMBL" id="CAE4565042.1"/>
    </source>
</evidence>
<reference evidence="2" key="1">
    <citation type="submission" date="2021-01" db="EMBL/GenBank/DDBJ databases">
        <authorList>
            <person name="Corre E."/>
            <person name="Pelletier E."/>
            <person name="Niang G."/>
            <person name="Scheremetjew M."/>
            <person name="Finn R."/>
            <person name="Kale V."/>
            <person name="Holt S."/>
            <person name="Cochrane G."/>
            <person name="Meng A."/>
            <person name="Brown T."/>
            <person name="Cohen L."/>
        </authorList>
    </citation>
    <scope>NUCLEOTIDE SEQUENCE</scope>
    <source>
        <strain evidence="2">CCMP3105</strain>
    </source>
</reference>
<protein>
    <submittedName>
        <fullName evidence="2">Uncharacterized protein</fullName>
    </submittedName>
</protein>
<accession>A0A7S4UPP5</accession>
<evidence type="ECO:0000256" key="1">
    <source>
        <dbReference type="SAM" id="MobiDB-lite"/>
    </source>
</evidence>
<dbReference type="EMBL" id="HBNR01007097">
    <property type="protein sequence ID" value="CAE4565042.1"/>
    <property type="molecule type" value="Transcribed_RNA"/>
</dbReference>